<feature type="compositionally biased region" description="Basic and acidic residues" evidence="10">
    <location>
        <begin position="504"/>
        <end position="524"/>
    </location>
</feature>
<sequence length="655" mass="72656">MSEVVAGGKGVMQTQEEQSNNASMVRWERFLPRMVLRVLLVEADDSTRQIIAALLRKCSYKVATVCDGLKAWETLKNKASDIDLILTEVDLPSISGFSLLSLIMEHDVCKNIPVIMMSSHDSVSMVFRCMLKGAVDFLIKPVRKNELRNLWQHVWRRHVVQNHAASNDSSGSVASTPKNNECSEKTSEVQDISQLKSSSNLSDIGTIKHENSTKCERESDKHNDKAGAKSIFISEDEVCNKTFKPTGLRPGQGYDFGEMRNQDEVLRIELTKTNPEINADIHGCSDELESPSTGAIDLIGTFKTLPKSTDEKCCFSSGNVSKFDFDTQLELSIRYFPGGSYKAVVEERQIWNHSNASAFSRYGSSKLLQPFCPTPSTISAQLTNVSHDSQKSRELFENASTSHQYGAKDQIKEKITTPDIGQSGQVDPKLPNSQLGFFPATGVTYDHHKSTGNENVFPSMLYSESGVHPIWAPKSVFQKESSPLPTSTSSQSKPQSRNSKHRHCSDDATHASDKNVNDQSHLDFETGDSPAASQTADTALYHDTTNHNCSGVYRSIGCTSDGNATSAKVTQDNHESFIDIGHLSHDGFIGTDSHRTSQREAALTKFRLKRKDRCYEKKVRYQSRKRLAEQRPRVKGQFVRQVDSGLPVSDLGGDS</sequence>
<dbReference type="AlphaFoldDB" id="A0A4D6NHZ2"/>
<evidence type="ECO:0000259" key="12">
    <source>
        <dbReference type="PROSITE" id="PS51017"/>
    </source>
</evidence>
<dbReference type="GO" id="GO:0000160">
    <property type="term" value="P:phosphorelay signal transduction system"/>
    <property type="evidence" value="ECO:0007669"/>
    <property type="project" value="UniProtKB-KW"/>
</dbReference>
<proteinExistence type="inferred from homology"/>
<feature type="compositionally biased region" description="Low complexity" evidence="10">
    <location>
        <begin position="481"/>
        <end position="497"/>
    </location>
</feature>
<dbReference type="PROSITE" id="PS51017">
    <property type="entry name" value="CCT"/>
    <property type="match status" value="1"/>
</dbReference>
<gene>
    <name evidence="13" type="ORF">DEO72_LG11g363</name>
</gene>
<evidence type="ECO:0000256" key="7">
    <source>
        <dbReference type="ARBA" id="ARBA00023242"/>
    </source>
</evidence>
<evidence type="ECO:0000256" key="1">
    <source>
        <dbReference type="ARBA" id="ARBA00004123"/>
    </source>
</evidence>
<comment type="subcellular location">
    <subcellularLocation>
        <location evidence="1 9">Nucleus</location>
    </subcellularLocation>
</comment>
<dbReference type="EMBL" id="CP039355">
    <property type="protein sequence ID" value="QCE13370.1"/>
    <property type="molecule type" value="Genomic_DNA"/>
</dbReference>
<comment type="caution">
    <text evidence="8">Lacks conserved residue(s) required for the propagation of feature annotation.</text>
</comment>
<dbReference type="InterPro" id="IPR010402">
    <property type="entry name" value="CCT_domain"/>
</dbReference>
<evidence type="ECO:0000313" key="14">
    <source>
        <dbReference type="Proteomes" id="UP000501690"/>
    </source>
</evidence>
<keyword evidence="3" id="KW-0902">Two-component regulatory system</keyword>
<evidence type="ECO:0000256" key="2">
    <source>
        <dbReference type="ARBA" id="ARBA00010330"/>
    </source>
</evidence>
<keyword evidence="5" id="KW-0090">Biological rhythms</keyword>
<dbReference type="GO" id="GO:0048511">
    <property type="term" value="P:rhythmic process"/>
    <property type="evidence" value="ECO:0007669"/>
    <property type="project" value="UniProtKB-KW"/>
</dbReference>
<dbReference type="PANTHER" id="PTHR43874:SF146">
    <property type="entry name" value="TWO-COMPONENT RESPONSE REGULATOR-LIKE APRR9"/>
    <property type="match status" value="1"/>
</dbReference>
<keyword evidence="4" id="KW-0805">Transcription regulation</keyword>
<feature type="region of interest" description="Disordered" evidence="10">
    <location>
        <begin position="165"/>
        <end position="222"/>
    </location>
</feature>
<dbReference type="Pfam" id="PF06203">
    <property type="entry name" value="CCT"/>
    <property type="match status" value="1"/>
</dbReference>
<protein>
    <submittedName>
        <fullName evidence="13">Pseudo-response regulator 5</fullName>
    </submittedName>
</protein>
<feature type="compositionally biased region" description="Basic and acidic residues" evidence="10">
    <location>
        <begin position="206"/>
        <end position="222"/>
    </location>
</feature>
<dbReference type="GO" id="GO:0005634">
    <property type="term" value="C:nucleus"/>
    <property type="evidence" value="ECO:0007669"/>
    <property type="project" value="UniProtKB-SubCell"/>
</dbReference>
<keyword evidence="7 9" id="KW-0539">Nucleus</keyword>
<dbReference type="InterPro" id="IPR011006">
    <property type="entry name" value="CheY-like_superfamily"/>
</dbReference>
<feature type="domain" description="Response regulatory" evidence="11">
    <location>
        <begin position="37"/>
        <end position="155"/>
    </location>
</feature>
<accession>A0A4D6NHZ2</accession>
<keyword evidence="6" id="KW-0804">Transcription</keyword>
<dbReference type="SUPFAM" id="SSF52172">
    <property type="entry name" value="CheY-like"/>
    <property type="match status" value="1"/>
</dbReference>
<evidence type="ECO:0000259" key="11">
    <source>
        <dbReference type="PROSITE" id="PS50110"/>
    </source>
</evidence>
<evidence type="ECO:0000256" key="4">
    <source>
        <dbReference type="ARBA" id="ARBA00023015"/>
    </source>
</evidence>
<evidence type="ECO:0000256" key="6">
    <source>
        <dbReference type="ARBA" id="ARBA00023163"/>
    </source>
</evidence>
<evidence type="ECO:0000256" key="10">
    <source>
        <dbReference type="SAM" id="MobiDB-lite"/>
    </source>
</evidence>
<feature type="region of interest" description="Disordered" evidence="10">
    <location>
        <begin position="626"/>
        <end position="655"/>
    </location>
</feature>
<dbReference type="Gene3D" id="3.40.50.2300">
    <property type="match status" value="1"/>
</dbReference>
<feature type="compositionally biased region" description="Polar residues" evidence="10">
    <location>
        <begin position="165"/>
        <end position="180"/>
    </location>
</feature>
<dbReference type="InterPro" id="IPR001789">
    <property type="entry name" value="Sig_transdc_resp-reg_receiver"/>
</dbReference>
<evidence type="ECO:0000313" key="13">
    <source>
        <dbReference type="EMBL" id="QCE13370.1"/>
    </source>
</evidence>
<evidence type="ECO:0000256" key="5">
    <source>
        <dbReference type="ARBA" id="ARBA00023108"/>
    </source>
</evidence>
<dbReference type="CDD" id="cd17582">
    <property type="entry name" value="psREC_PRR"/>
    <property type="match status" value="1"/>
</dbReference>
<dbReference type="PROSITE" id="PS50110">
    <property type="entry name" value="RESPONSE_REGULATORY"/>
    <property type="match status" value="1"/>
</dbReference>
<evidence type="ECO:0000256" key="8">
    <source>
        <dbReference type="PROSITE-ProRule" id="PRU00169"/>
    </source>
</evidence>
<organism evidence="13 14">
    <name type="scientific">Vigna unguiculata</name>
    <name type="common">Cowpea</name>
    <dbReference type="NCBI Taxonomy" id="3917"/>
    <lineage>
        <taxon>Eukaryota</taxon>
        <taxon>Viridiplantae</taxon>
        <taxon>Streptophyta</taxon>
        <taxon>Embryophyta</taxon>
        <taxon>Tracheophyta</taxon>
        <taxon>Spermatophyta</taxon>
        <taxon>Magnoliopsida</taxon>
        <taxon>eudicotyledons</taxon>
        <taxon>Gunneridae</taxon>
        <taxon>Pentapetalae</taxon>
        <taxon>rosids</taxon>
        <taxon>fabids</taxon>
        <taxon>Fabales</taxon>
        <taxon>Fabaceae</taxon>
        <taxon>Papilionoideae</taxon>
        <taxon>50 kb inversion clade</taxon>
        <taxon>NPAAA clade</taxon>
        <taxon>indigoferoid/millettioid clade</taxon>
        <taxon>Phaseoleae</taxon>
        <taxon>Vigna</taxon>
    </lineage>
</organism>
<dbReference type="SMART" id="SM00448">
    <property type="entry name" value="REC"/>
    <property type="match status" value="1"/>
</dbReference>
<reference evidence="13 14" key="1">
    <citation type="submission" date="2019-04" db="EMBL/GenBank/DDBJ databases">
        <title>An improved genome assembly and genetic linkage map for asparagus bean, Vigna unguiculata ssp. sesquipedialis.</title>
        <authorList>
            <person name="Xia Q."/>
            <person name="Zhang R."/>
            <person name="Dong Y."/>
        </authorList>
    </citation>
    <scope>NUCLEOTIDE SEQUENCE [LARGE SCALE GENOMIC DNA]</scope>
    <source>
        <tissue evidence="13">Leaf</tissue>
    </source>
</reference>
<comment type="similarity">
    <text evidence="2">Belongs to the ARR-like family.</text>
</comment>
<dbReference type="GO" id="GO:0009736">
    <property type="term" value="P:cytokinin-activated signaling pathway"/>
    <property type="evidence" value="ECO:0007669"/>
    <property type="project" value="InterPro"/>
</dbReference>
<name>A0A4D6NHZ2_VIGUN</name>
<feature type="compositionally biased region" description="Polar residues" evidence="10">
    <location>
        <begin position="189"/>
        <end position="203"/>
    </location>
</feature>
<dbReference type="Pfam" id="PF00072">
    <property type="entry name" value="Response_reg"/>
    <property type="match status" value="1"/>
</dbReference>
<evidence type="ECO:0000256" key="9">
    <source>
        <dbReference type="PROSITE-ProRule" id="PRU00357"/>
    </source>
</evidence>
<evidence type="ECO:0000256" key="3">
    <source>
        <dbReference type="ARBA" id="ARBA00023012"/>
    </source>
</evidence>
<feature type="region of interest" description="Disordered" evidence="10">
    <location>
        <begin position="478"/>
        <end position="532"/>
    </location>
</feature>
<dbReference type="InterPro" id="IPR045279">
    <property type="entry name" value="ARR-like"/>
</dbReference>
<keyword evidence="14" id="KW-1185">Reference proteome</keyword>
<feature type="domain" description="CCT" evidence="12">
    <location>
        <begin position="599"/>
        <end position="641"/>
    </location>
</feature>
<dbReference type="Proteomes" id="UP000501690">
    <property type="component" value="Linkage Group LG11"/>
</dbReference>
<dbReference type="PANTHER" id="PTHR43874">
    <property type="entry name" value="TWO-COMPONENT RESPONSE REGULATOR"/>
    <property type="match status" value="1"/>
</dbReference>